<keyword evidence="3" id="KW-1185">Reference proteome</keyword>
<dbReference type="EMBL" id="BAAABY010000023">
    <property type="protein sequence ID" value="GAA0466374.1"/>
    <property type="molecule type" value="Genomic_DNA"/>
</dbReference>
<reference evidence="3" key="1">
    <citation type="journal article" date="2019" name="Int. J. Syst. Evol. Microbiol.">
        <title>The Global Catalogue of Microorganisms (GCM) 10K type strain sequencing project: providing services to taxonomists for standard genome sequencing and annotation.</title>
        <authorList>
            <consortium name="The Broad Institute Genomics Platform"/>
            <consortium name="The Broad Institute Genome Sequencing Center for Infectious Disease"/>
            <person name="Wu L."/>
            <person name="Ma J."/>
        </authorList>
    </citation>
    <scope>NUCLEOTIDE SEQUENCE [LARGE SCALE GENOMIC DNA]</scope>
    <source>
        <strain evidence="3">JCM 4805</strain>
    </source>
</reference>
<feature type="compositionally biased region" description="Low complexity" evidence="1">
    <location>
        <begin position="1"/>
        <end position="20"/>
    </location>
</feature>
<proteinExistence type="predicted"/>
<evidence type="ECO:0000313" key="3">
    <source>
        <dbReference type="Proteomes" id="UP001500909"/>
    </source>
</evidence>
<name>A0ABP3JZE3_9ACTN</name>
<sequence length="157" mass="15574">MRPAGSSRARAARSSPTGRRAAAREVGERVDLAGEASQVGRNAAGRVAPGSSGAVGGAGLSGGLDALFAGGPGRAGAAAQVAALGGLAAGDAEGRARSAQLAPALQAVSIRPIPHPAIELLSHLPQQHRRSQDLFRAGRGRVGALGYSHWAPPSVIT</sequence>
<feature type="compositionally biased region" description="Basic and acidic residues" evidence="1">
    <location>
        <begin position="22"/>
        <end position="32"/>
    </location>
</feature>
<feature type="compositionally biased region" description="Low complexity" evidence="1">
    <location>
        <begin position="43"/>
        <end position="52"/>
    </location>
</feature>
<accession>A0ABP3JZE3</accession>
<dbReference type="Proteomes" id="UP001500909">
    <property type="component" value="Unassembled WGS sequence"/>
</dbReference>
<evidence type="ECO:0000256" key="1">
    <source>
        <dbReference type="SAM" id="MobiDB-lite"/>
    </source>
</evidence>
<gene>
    <name evidence="2" type="ORF">GCM10010361_33140</name>
</gene>
<protein>
    <submittedName>
        <fullName evidence="2">Uncharacterized protein</fullName>
    </submittedName>
</protein>
<comment type="caution">
    <text evidence="2">The sequence shown here is derived from an EMBL/GenBank/DDBJ whole genome shotgun (WGS) entry which is preliminary data.</text>
</comment>
<organism evidence="2 3">
    <name type="scientific">Streptomyces olivaceiscleroticus</name>
    <dbReference type="NCBI Taxonomy" id="68245"/>
    <lineage>
        <taxon>Bacteria</taxon>
        <taxon>Bacillati</taxon>
        <taxon>Actinomycetota</taxon>
        <taxon>Actinomycetes</taxon>
        <taxon>Kitasatosporales</taxon>
        <taxon>Streptomycetaceae</taxon>
        <taxon>Streptomyces</taxon>
    </lineage>
</organism>
<evidence type="ECO:0000313" key="2">
    <source>
        <dbReference type="EMBL" id="GAA0466374.1"/>
    </source>
</evidence>
<feature type="region of interest" description="Disordered" evidence="1">
    <location>
        <begin position="1"/>
        <end position="55"/>
    </location>
</feature>